<evidence type="ECO:0000256" key="2">
    <source>
        <dbReference type="PROSITE-ProRule" id="PRU01282"/>
    </source>
</evidence>
<dbReference type="AlphaFoldDB" id="A0A975RPK3"/>
<dbReference type="PANTHER" id="PTHR30041">
    <property type="entry name" value="ARSENATE REDUCTASE"/>
    <property type="match status" value="1"/>
</dbReference>
<name>A0A975RPK3_9BRAD</name>
<feature type="region of interest" description="Disordered" evidence="3">
    <location>
        <begin position="127"/>
        <end position="146"/>
    </location>
</feature>
<evidence type="ECO:0000313" key="5">
    <source>
        <dbReference type="Proteomes" id="UP000680839"/>
    </source>
</evidence>
<dbReference type="RefSeq" id="WP_215623289.1">
    <property type="nucleotide sequence ID" value="NZ_CP076134.1"/>
</dbReference>
<dbReference type="PANTHER" id="PTHR30041:SF8">
    <property type="entry name" value="PROTEIN YFFB"/>
    <property type="match status" value="1"/>
</dbReference>
<dbReference type="InterPro" id="IPR036249">
    <property type="entry name" value="Thioredoxin-like_sf"/>
</dbReference>
<organism evidence="4 5">
    <name type="scientific">Bradyrhizobium sediminis</name>
    <dbReference type="NCBI Taxonomy" id="2840469"/>
    <lineage>
        <taxon>Bacteria</taxon>
        <taxon>Pseudomonadati</taxon>
        <taxon>Pseudomonadota</taxon>
        <taxon>Alphaproteobacteria</taxon>
        <taxon>Hyphomicrobiales</taxon>
        <taxon>Nitrobacteraceae</taxon>
        <taxon>Bradyrhizobium</taxon>
    </lineage>
</organism>
<gene>
    <name evidence="4" type="ORF">KMZ29_08520</name>
</gene>
<dbReference type="Proteomes" id="UP000680839">
    <property type="component" value="Chromosome"/>
</dbReference>
<reference evidence="4" key="1">
    <citation type="submission" date="2021-06" db="EMBL/GenBank/DDBJ databases">
        <title>Bradyrhizobium sp. S2-20-1 Genome sequencing.</title>
        <authorList>
            <person name="Jin L."/>
        </authorList>
    </citation>
    <scope>NUCLEOTIDE SEQUENCE</scope>
    <source>
        <strain evidence="4">S2-20-1</strain>
    </source>
</reference>
<dbReference type="EMBL" id="CP076134">
    <property type="protein sequence ID" value="QWG14686.1"/>
    <property type="molecule type" value="Genomic_DNA"/>
</dbReference>
<dbReference type="PROSITE" id="PS51353">
    <property type="entry name" value="ARSC"/>
    <property type="match status" value="1"/>
</dbReference>
<dbReference type="CDD" id="cd03033">
    <property type="entry name" value="ArsC_15kD"/>
    <property type="match status" value="1"/>
</dbReference>
<dbReference type="Gene3D" id="3.40.30.10">
    <property type="entry name" value="Glutaredoxin"/>
    <property type="match status" value="1"/>
</dbReference>
<comment type="similarity">
    <text evidence="1 2">Belongs to the ArsC family.</text>
</comment>
<sequence>MATIQFYQKPGCATNARQRRMLEAAGHTVIAKSLLAEPWTAEALRGFFGSTPVTAWFNPAAPRVKSGEIVPAKLDAASALALMLDDPLLIRRPLVETEGQRCAGFDREPVTTLLGDPVGDDVEACSRPPVSVSCPDPVPSSISPSQ</sequence>
<proteinExistence type="inferred from homology"/>
<protein>
    <submittedName>
        <fullName evidence="4">Arsenate reductase family protein</fullName>
    </submittedName>
</protein>
<dbReference type="SUPFAM" id="SSF52833">
    <property type="entry name" value="Thioredoxin-like"/>
    <property type="match status" value="1"/>
</dbReference>
<evidence type="ECO:0000313" key="4">
    <source>
        <dbReference type="EMBL" id="QWG14686.1"/>
    </source>
</evidence>
<dbReference type="InterPro" id="IPR006660">
    <property type="entry name" value="Arsenate_reductase-like"/>
</dbReference>
<dbReference type="NCBIfam" id="TIGR01616">
    <property type="entry name" value="nitro_assoc"/>
    <property type="match status" value="1"/>
</dbReference>
<accession>A0A975RPK3</accession>
<dbReference type="Pfam" id="PF03960">
    <property type="entry name" value="ArsC"/>
    <property type="match status" value="1"/>
</dbReference>
<evidence type="ECO:0000256" key="3">
    <source>
        <dbReference type="SAM" id="MobiDB-lite"/>
    </source>
</evidence>
<evidence type="ECO:0000256" key="1">
    <source>
        <dbReference type="ARBA" id="ARBA00007198"/>
    </source>
</evidence>
<dbReference type="InterPro" id="IPR006503">
    <property type="entry name" value="Nase-assoc"/>
</dbReference>